<sequence length="310" mass="34880">MNNNYLQIGQLMGCINSRCDVEADGRKFCILKEIAQGGFSVIYLAKDNDSGEKCVIKKVDCNSLIETERTRREINIHQKFGGSTQNIIQILGAAEANGIDGGIRFFLIFPYRNLGTLQSELERRASSNEYIDLPKLINYFSQICQAVRTLHHNKPPLIHRDLKPANILFSDIDNLELTDFGSCVFGPINITDGKHSRYLIDDAAENSTMTYRAPELFNCETGTVLDQSIDIWSLGCLLYAMCFFKSPFDEAYEKGDSVPLAAMSGRIKFPKNSPFPNSLLDLIKRLITVDPIERPKIDDVIRLSKSLILI</sequence>
<protein>
    <submittedName>
        <fullName evidence="2">Protein kinase domain-containing protein</fullName>
    </submittedName>
</protein>
<proteinExistence type="predicted"/>
<organism evidence="1 2">
    <name type="scientific">Panagrolaimus sp. PS1159</name>
    <dbReference type="NCBI Taxonomy" id="55785"/>
    <lineage>
        <taxon>Eukaryota</taxon>
        <taxon>Metazoa</taxon>
        <taxon>Ecdysozoa</taxon>
        <taxon>Nematoda</taxon>
        <taxon>Chromadorea</taxon>
        <taxon>Rhabditida</taxon>
        <taxon>Tylenchina</taxon>
        <taxon>Panagrolaimomorpha</taxon>
        <taxon>Panagrolaimoidea</taxon>
        <taxon>Panagrolaimidae</taxon>
        <taxon>Panagrolaimus</taxon>
    </lineage>
</organism>
<name>A0AC35GE59_9BILA</name>
<accession>A0AC35GE59</accession>
<evidence type="ECO:0000313" key="1">
    <source>
        <dbReference type="Proteomes" id="UP000887580"/>
    </source>
</evidence>
<dbReference type="Proteomes" id="UP000887580">
    <property type="component" value="Unplaced"/>
</dbReference>
<reference evidence="2" key="1">
    <citation type="submission" date="2022-11" db="UniProtKB">
        <authorList>
            <consortium name="WormBaseParasite"/>
        </authorList>
    </citation>
    <scope>IDENTIFICATION</scope>
</reference>
<evidence type="ECO:0000313" key="2">
    <source>
        <dbReference type="WBParaSite" id="PS1159_v2.g4307.t1"/>
    </source>
</evidence>
<dbReference type="WBParaSite" id="PS1159_v2.g4307.t1">
    <property type="protein sequence ID" value="PS1159_v2.g4307.t1"/>
    <property type="gene ID" value="PS1159_v2.g4307"/>
</dbReference>